<dbReference type="EMBL" id="CM017640">
    <property type="protein sequence ID" value="TYJ37179.1"/>
    <property type="molecule type" value="Genomic_DNA"/>
</dbReference>
<protein>
    <submittedName>
        <fullName evidence="1">Uncharacterized protein</fullName>
    </submittedName>
</protein>
<evidence type="ECO:0000313" key="2">
    <source>
        <dbReference type="Proteomes" id="UP000323597"/>
    </source>
</evidence>
<dbReference type="Proteomes" id="UP000323597">
    <property type="component" value="Chromosome A05"/>
</dbReference>
<proteinExistence type="predicted"/>
<accession>A0A5D2ZG82</accession>
<gene>
    <name evidence="1" type="ORF">E1A91_A05G358800v1</name>
</gene>
<dbReference type="AlphaFoldDB" id="A0A5D2ZG82"/>
<organism evidence="1 2">
    <name type="scientific">Gossypium mustelinum</name>
    <name type="common">Cotton</name>
    <name type="synonym">Gossypium caicoense</name>
    <dbReference type="NCBI Taxonomy" id="34275"/>
    <lineage>
        <taxon>Eukaryota</taxon>
        <taxon>Viridiplantae</taxon>
        <taxon>Streptophyta</taxon>
        <taxon>Embryophyta</taxon>
        <taxon>Tracheophyta</taxon>
        <taxon>Spermatophyta</taxon>
        <taxon>Magnoliopsida</taxon>
        <taxon>eudicotyledons</taxon>
        <taxon>Gunneridae</taxon>
        <taxon>Pentapetalae</taxon>
        <taxon>rosids</taxon>
        <taxon>malvids</taxon>
        <taxon>Malvales</taxon>
        <taxon>Malvaceae</taxon>
        <taxon>Malvoideae</taxon>
        <taxon>Gossypium</taxon>
    </lineage>
</organism>
<reference evidence="1 2" key="1">
    <citation type="submission" date="2019-07" db="EMBL/GenBank/DDBJ databases">
        <title>WGS assembly of Gossypium mustelinum.</title>
        <authorList>
            <person name="Chen Z.J."/>
            <person name="Sreedasyam A."/>
            <person name="Ando A."/>
            <person name="Song Q."/>
            <person name="De L."/>
            <person name="Hulse-Kemp A."/>
            <person name="Ding M."/>
            <person name="Ye W."/>
            <person name="Kirkbride R."/>
            <person name="Jenkins J."/>
            <person name="Plott C."/>
            <person name="Lovell J."/>
            <person name="Lin Y.-M."/>
            <person name="Vaughn R."/>
            <person name="Liu B."/>
            <person name="Li W."/>
            <person name="Simpson S."/>
            <person name="Scheffler B."/>
            <person name="Saski C."/>
            <person name="Grover C."/>
            <person name="Hu G."/>
            <person name="Conover J."/>
            <person name="Carlson J."/>
            <person name="Shu S."/>
            <person name="Boston L."/>
            <person name="Williams M."/>
            <person name="Peterson D."/>
            <person name="Mcgee K."/>
            <person name="Jones D."/>
            <person name="Wendel J."/>
            <person name="Stelly D."/>
            <person name="Grimwood J."/>
            <person name="Schmutz J."/>
        </authorList>
    </citation>
    <scope>NUCLEOTIDE SEQUENCE [LARGE SCALE GENOMIC DNA]</scope>
    <source>
        <strain evidence="1">1408120.09</strain>
    </source>
</reference>
<sequence length="103" mass="11959">MDVASKVKWPSIWGKRLTDFICVRLFPSLLHLGKFYTLLFRFLSSPLSQDLIPLRKIQNLNHHSLVLFNLRVRIFSIALKRRGRGRKRTNPIAGSCEIALQND</sequence>
<name>A0A5D2ZG82_GOSMU</name>
<evidence type="ECO:0000313" key="1">
    <source>
        <dbReference type="EMBL" id="TYJ37179.1"/>
    </source>
</evidence>
<keyword evidence="2" id="KW-1185">Reference proteome</keyword>